<keyword evidence="2" id="KW-1185">Reference proteome</keyword>
<keyword evidence="1" id="KW-0472">Membrane</keyword>
<evidence type="ECO:0000313" key="3">
    <source>
        <dbReference type="WBParaSite" id="SPAL_0001012150.1"/>
    </source>
</evidence>
<sequence>MSKNLSLNKKIFLTRNTMIDFSFQNLYYFTIHVSSFWFLNTIILYLLHCTNRGKGSSQNSTNENDVQLKNINQMTSVKVLNAKDTYRTLKNKQYNEKKKNGVGEQKEL</sequence>
<feature type="transmembrane region" description="Helical" evidence="1">
    <location>
        <begin position="26"/>
        <end position="47"/>
    </location>
</feature>
<name>A0A0N5BWC3_STREA</name>
<dbReference type="Proteomes" id="UP000046392">
    <property type="component" value="Unplaced"/>
</dbReference>
<evidence type="ECO:0000256" key="1">
    <source>
        <dbReference type="SAM" id="Phobius"/>
    </source>
</evidence>
<proteinExistence type="predicted"/>
<keyword evidence="1" id="KW-0812">Transmembrane</keyword>
<dbReference type="WBParaSite" id="SPAL_0001012150.1">
    <property type="protein sequence ID" value="SPAL_0001012150.1"/>
    <property type="gene ID" value="SPAL_0001012150"/>
</dbReference>
<dbReference type="AlphaFoldDB" id="A0A0N5BWC3"/>
<keyword evidence="1" id="KW-1133">Transmembrane helix</keyword>
<accession>A0A0N5BWC3</accession>
<protein>
    <submittedName>
        <fullName evidence="3">Uncharacterized protein</fullName>
    </submittedName>
</protein>
<reference evidence="3" key="1">
    <citation type="submission" date="2017-02" db="UniProtKB">
        <authorList>
            <consortium name="WormBaseParasite"/>
        </authorList>
    </citation>
    <scope>IDENTIFICATION</scope>
</reference>
<evidence type="ECO:0000313" key="2">
    <source>
        <dbReference type="Proteomes" id="UP000046392"/>
    </source>
</evidence>
<organism evidence="2 3">
    <name type="scientific">Strongyloides papillosus</name>
    <name type="common">Intestinal threadworm</name>
    <dbReference type="NCBI Taxonomy" id="174720"/>
    <lineage>
        <taxon>Eukaryota</taxon>
        <taxon>Metazoa</taxon>
        <taxon>Ecdysozoa</taxon>
        <taxon>Nematoda</taxon>
        <taxon>Chromadorea</taxon>
        <taxon>Rhabditida</taxon>
        <taxon>Tylenchina</taxon>
        <taxon>Panagrolaimomorpha</taxon>
        <taxon>Strongyloidoidea</taxon>
        <taxon>Strongyloididae</taxon>
        <taxon>Strongyloides</taxon>
    </lineage>
</organism>